<evidence type="ECO:0000313" key="3">
    <source>
        <dbReference type="Proteomes" id="UP000273105"/>
    </source>
</evidence>
<evidence type="ECO:0000313" key="1">
    <source>
        <dbReference type="EMBL" id="RKG52718.1"/>
    </source>
</evidence>
<reference evidence="2 3" key="1">
    <citation type="submission" date="2018-09" db="EMBL/GenBank/DDBJ databases">
        <title>The draft genome of Acinetobacter sp. strains.</title>
        <authorList>
            <person name="Qin J."/>
            <person name="Feng Y."/>
            <person name="Zong Z."/>
        </authorList>
    </citation>
    <scope>NUCLEOTIDE SEQUENCE [LARGE SCALE GENOMIC DNA]</scope>
    <source>
        <strain evidence="2 3">WCHAc060001</strain>
    </source>
</reference>
<accession>A0A3A8G1X9</accession>
<dbReference type="Proteomes" id="UP000273105">
    <property type="component" value="Unassembled WGS sequence"/>
</dbReference>
<dbReference type="EMBL" id="RAXZ01000009">
    <property type="protein sequence ID" value="RKG52718.1"/>
    <property type="molecule type" value="Genomic_DNA"/>
</dbReference>
<proteinExistence type="predicted"/>
<gene>
    <name evidence="1" type="ORF">D7V64_09075</name>
    <name evidence="2" type="ORF">D9K79_04820</name>
</gene>
<dbReference type="RefSeq" id="WP_120367498.1">
    <property type="nucleotide sequence ID" value="NZ_RAXZ01000009.1"/>
</dbReference>
<protein>
    <submittedName>
        <fullName evidence="1">Uncharacterized protein</fullName>
    </submittedName>
</protein>
<dbReference type="Proteomes" id="UP000281084">
    <property type="component" value="Unassembled WGS sequence"/>
</dbReference>
<keyword evidence="3" id="KW-1185">Reference proteome</keyword>
<name>A0A3A8G1X9_9GAMM</name>
<comment type="caution">
    <text evidence="1">The sequence shown here is derived from an EMBL/GenBank/DDBJ whole genome shotgun (WGS) entry which is preliminary data.</text>
</comment>
<evidence type="ECO:0000313" key="4">
    <source>
        <dbReference type="Proteomes" id="UP000281084"/>
    </source>
</evidence>
<sequence>MLIDFKLEQQKQFDAMAEQIYQTPEQFLNFAQLSDAYAIPWLQDFPKATQMIVSGLDDGAEHYCMKLQYLAQYMQIDYATQISVLWCDRFGHKHALKLV</sequence>
<dbReference type="AlphaFoldDB" id="A0A3A8G1X9"/>
<organism evidence="1 4">
    <name type="scientific">Acinetobacter cumulans</name>
    <dbReference type="NCBI Taxonomy" id="2136182"/>
    <lineage>
        <taxon>Bacteria</taxon>
        <taxon>Pseudomonadati</taxon>
        <taxon>Pseudomonadota</taxon>
        <taxon>Gammaproteobacteria</taxon>
        <taxon>Moraxellales</taxon>
        <taxon>Moraxellaceae</taxon>
        <taxon>Acinetobacter</taxon>
    </lineage>
</organism>
<dbReference type="EMBL" id="RCHE01000007">
    <property type="protein sequence ID" value="RLL48755.1"/>
    <property type="molecule type" value="Genomic_DNA"/>
</dbReference>
<evidence type="ECO:0000313" key="2">
    <source>
        <dbReference type="EMBL" id="RLL48755.1"/>
    </source>
</evidence>
<reference evidence="1 4" key="2">
    <citation type="submission" date="2018-09" db="EMBL/GenBank/DDBJ databases">
        <title>The draft genome of Acinetobacter spp. strains.</title>
        <authorList>
            <person name="Qin J."/>
            <person name="Feng Y."/>
            <person name="Zong Z."/>
        </authorList>
    </citation>
    <scope>NUCLEOTIDE SEQUENCE [LARGE SCALE GENOMIC DNA]</scope>
    <source>
        <strain evidence="1 4">WCHAc060002</strain>
    </source>
</reference>